<keyword evidence="25" id="KW-0812">Transmembrane</keyword>
<dbReference type="Pfam" id="PF00905">
    <property type="entry name" value="Transpeptidase"/>
    <property type="match status" value="1"/>
</dbReference>
<evidence type="ECO:0000259" key="27">
    <source>
        <dbReference type="Pfam" id="PF00912"/>
    </source>
</evidence>
<evidence type="ECO:0000256" key="10">
    <source>
        <dbReference type="ARBA" id="ARBA00022676"/>
    </source>
</evidence>
<evidence type="ECO:0000256" key="13">
    <source>
        <dbReference type="ARBA" id="ARBA00022960"/>
    </source>
</evidence>
<keyword evidence="30" id="KW-1185">Reference proteome</keyword>
<dbReference type="Pfam" id="PF14814">
    <property type="entry name" value="UB2H"/>
    <property type="match status" value="1"/>
</dbReference>
<keyword evidence="17" id="KW-0511">Multifunctional enzyme</keyword>
<dbReference type="InterPro" id="IPR023346">
    <property type="entry name" value="Lysozyme-like_dom_sf"/>
</dbReference>
<dbReference type="InterPro" id="IPR001264">
    <property type="entry name" value="Glyco_trans_51"/>
</dbReference>
<evidence type="ECO:0000256" key="21">
    <source>
        <dbReference type="ARBA" id="ARBA00049902"/>
    </source>
</evidence>
<evidence type="ECO:0000259" key="26">
    <source>
        <dbReference type="Pfam" id="PF00905"/>
    </source>
</evidence>
<proteinExistence type="inferred from homology"/>
<dbReference type="GO" id="GO:0008360">
    <property type="term" value="P:regulation of cell shape"/>
    <property type="evidence" value="ECO:0007669"/>
    <property type="project" value="UniProtKB-UniRule"/>
</dbReference>
<evidence type="ECO:0000313" key="29">
    <source>
        <dbReference type="EMBL" id="SCZ69817.1"/>
    </source>
</evidence>
<comment type="function">
    <text evidence="1 23">Cell wall formation. Synthesis of cross-linked peptidoglycan from the lipid intermediates. The enzyme has a penicillin-insensitive transglycosylase N-terminal domain (formation of linear glycan strands) and a penicillin-sensitive transpeptidase C-terminal domain (cross-linking of the peptide subunits).</text>
</comment>
<evidence type="ECO:0000256" key="1">
    <source>
        <dbReference type="ARBA" id="ARBA00002624"/>
    </source>
</evidence>
<dbReference type="PANTHER" id="PTHR32282:SF11">
    <property type="entry name" value="PENICILLIN-BINDING PROTEIN 1B"/>
    <property type="match status" value="1"/>
</dbReference>
<keyword evidence="15 25" id="KW-0472">Membrane</keyword>
<dbReference type="EMBL" id="FMWJ01000018">
    <property type="protein sequence ID" value="SCZ69817.1"/>
    <property type="molecule type" value="Genomic_DNA"/>
</dbReference>
<evidence type="ECO:0000256" key="22">
    <source>
        <dbReference type="NCBIfam" id="TIGR02071"/>
    </source>
</evidence>
<feature type="domain" description="Bifunctional transglycosylase second" evidence="28">
    <location>
        <begin position="98"/>
        <end position="167"/>
    </location>
</feature>
<evidence type="ECO:0000256" key="20">
    <source>
        <dbReference type="ARBA" id="ARBA00034000"/>
    </source>
</evidence>
<dbReference type="InterPro" id="IPR050396">
    <property type="entry name" value="Glycosyltr_51/Transpeptidase"/>
</dbReference>
<keyword evidence="11 23" id="KW-0808">Transferase</keyword>
<dbReference type="SUPFAM" id="SSF56601">
    <property type="entry name" value="beta-lactamase/transpeptidase-like"/>
    <property type="match status" value="1"/>
</dbReference>
<keyword evidence="12" id="KW-0378">Hydrolase</keyword>
<evidence type="ECO:0000256" key="16">
    <source>
        <dbReference type="ARBA" id="ARBA00023251"/>
    </source>
</evidence>
<keyword evidence="10 23" id="KW-0328">Glycosyltransferase</keyword>
<reference evidence="30" key="1">
    <citation type="submission" date="2016-10" db="EMBL/GenBank/DDBJ databases">
        <authorList>
            <person name="Varghese N."/>
            <person name="Submissions S."/>
        </authorList>
    </citation>
    <scope>NUCLEOTIDE SEQUENCE [LARGE SCALE GENOMIC DNA]</scope>
    <source>
        <strain evidence="30">ATCC 29999</strain>
    </source>
</reference>
<dbReference type="NCBIfam" id="TIGR02071">
    <property type="entry name" value="PBP_1b"/>
    <property type="match status" value="1"/>
</dbReference>
<dbReference type="InterPro" id="IPR036950">
    <property type="entry name" value="PBP_transglycosylase"/>
</dbReference>
<comment type="similarity">
    <text evidence="4 23">In the C-terminal section; belongs to the transpeptidase family.</text>
</comment>
<keyword evidence="14 23" id="KW-0573">Peptidoglycan synthesis</keyword>
<keyword evidence="16" id="KW-0046">Antibiotic resistance</keyword>
<keyword evidence="9" id="KW-0645">Protease</keyword>
<feature type="active site" description="Acyl-ester intermediate; for transpeptidase activity" evidence="24">
    <location>
        <position position="488"/>
    </location>
</feature>
<comment type="similarity">
    <text evidence="5 23">In the N-terminal section; belongs to the glycosyltransferase 51 family.</text>
</comment>
<dbReference type="GO" id="GO:0009002">
    <property type="term" value="F:serine-type D-Ala-D-Ala carboxypeptidase activity"/>
    <property type="evidence" value="ECO:0007669"/>
    <property type="project" value="UniProtKB-EC"/>
</dbReference>
<evidence type="ECO:0000256" key="3">
    <source>
        <dbReference type="ARBA" id="ARBA00004752"/>
    </source>
</evidence>
<dbReference type="PANTHER" id="PTHR32282">
    <property type="entry name" value="BINDING PROTEIN TRANSPEPTIDASE, PUTATIVE-RELATED"/>
    <property type="match status" value="1"/>
</dbReference>
<dbReference type="GO" id="GO:0006508">
    <property type="term" value="P:proteolysis"/>
    <property type="evidence" value="ECO:0007669"/>
    <property type="project" value="UniProtKB-KW"/>
</dbReference>
<dbReference type="InterPro" id="IPR011813">
    <property type="entry name" value="PBP_1b"/>
</dbReference>
<evidence type="ECO:0000256" key="17">
    <source>
        <dbReference type="ARBA" id="ARBA00023268"/>
    </source>
</evidence>
<evidence type="ECO:0000256" key="12">
    <source>
        <dbReference type="ARBA" id="ARBA00022801"/>
    </source>
</evidence>
<feature type="domain" description="Penicillin-binding protein transpeptidase" evidence="26">
    <location>
        <begin position="452"/>
        <end position="682"/>
    </location>
</feature>
<evidence type="ECO:0000256" key="14">
    <source>
        <dbReference type="ARBA" id="ARBA00022984"/>
    </source>
</evidence>
<evidence type="ECO:0000256" key="5">
    <source>
        <dbReference type="ARBA" id="ARBA00007739"/>
    </source>
</evidence>
<evidence type="ECO:0000259" key="28">
    <source>
        <dbReference type="Pfam" id="PF14814"/>
    </source>
</evidence>
<dbReference type="GO" id="GO:0009274">
    <property type="term" value="C:peptidoglycan-based cell wall"/>
    <property type="evidence" value="ECO:0007669"/>
    <property type="project" value="UniProtKB-UniRule"/>
</dbReference>
<keyword evidence="25" id="KW-1133">Transmembrane helix</keyword>
<keyword evidence="13 23" id="KW-0133">Cell shape</keyword>
<dbReference type="GO" id="GO:0009252">
    <property type="term" value="P:peptidoglycan biosynthetic process"/>
    <property type="evidence" value="ECO:0007669"/>
    <property type="project" value="UniProtKB-UniRule"/>
</dbReference>
<dbReference type="GO" id="GO:0008955">
    <property type="term" value="F:peptidoglycan glycosyltransferase activity"/>
    <property type="evidence" value="ECO:0007669"/>
    <property type="project" value="UniProtKB-UniRule"/>
</dbReference>
<dbReference type="GO" id="GO:0008658">
    <property type="term" value="F:penicillin binding"/>
    <property type="evidence" value="ECO:0007669"/>
    <property type="project" value="UniProtKB-UniRule"/>
</dbReference>
<comment type="catalytic activity">
    <reaction evidence="20">
        <text>Preferential cleavage: (Ac)2-L-Lys-D-Ala-|-D-Ala. Also transpeptidation of peptidyl-alanyl moieties that are N-acyl substituents of D-alanine.</text>
        <dbReference type="EC" id="3.4.16.4"/>
    </reaction>
</comment>
<accession>A0A1G5R709</accession>
<evidence type="ECO:0000256" key="11">
    <source>
        <dbReference type="ARBA" id="ARBA00022679"/>
    </source>
</evidence>
<evidence type="ECO:0000256" key="7">
    <source>
        <dbReference type="ARBA" id="ARBA00022475"/>
    </source>
</evidence>
<dbReference type="Gene3D" id="3.40.710.10">
    <property type="entry name" value="DD-peptidase/beta-lactamase superfamily"/>
    <property type="match status" value="1"/>
</dbReference>
<evidence type="ECO:0000256" key="24">
    <source>
        <dbReference type="PIRSR" id="PIRSR002799-1"/>
    </source>
</evidence>
<protein>
    <recommendedName>
        <fullName evidence="6 22">Penicillin-binding protein 1B</fullName>
        <shortName evidence="23">PBP-1b</shortName>
        <shortName evidence="23">PBP1b</shortName>
    </recommendedName>
    <alternativeName>
        <fullName evidence="19 23">Murein polymerase</fullName>
    </alternativeName>
</protein>
<evidence type="ECO:0000256" key="9">
    <source>
        <dbReference type="ARBA" id="ARBA00022670"/>
    </source>
</evidence>
<feature type="domain" description="Glycosyl transferase family 51" evidence="27">
    <location>
        <begin position="187"/>
        <end position="356"/>
    </location>
</feature>
<evidence type="ECO:0000256" key="8">
    <source>
        <dbReference type="ARBA" id="ARBA00022645"/>
    </source>
</evidence>
<evidence type="ECO:0000256" key="2">
    <source>
        <dbReference type="ARBA" id="ARBA00004236"/>
    </source>
</evidence>
<evidence type="ECO:0000256" key="25">
    <source>
        <dbReference type="SAM" id="Phobius"/>
    </source>
</evidence>
<comment type="subcellular location">
    <subcellularLocation>
        <location evidence="2">Cell membrane</location>
    </subcellularLocation>
</comment>
<dbReference type="PIRSF" id="PIRSF002799">
    <property type="entry name" value="PBP_1b"/>
    <property type="match status" value="1"/>
</dbReference>
<sequence>MKLPLSIHYGLVYMKEINATEPLGRRKKKKNKKIKLSFLFKIILAVLFLVFCFAFLYIYNLAERIDTMINERVSNGFWDMPAQVYGKTYTLKLGEYKNKGNVIKILNGARYHHVDSIRSPGDFHEDRDKVFIYLREFSYPDHLSKSVKVEVEFDKNIIKKIVDLDLGLAVNNILIEPRLVEIIYSPGDEQRIFMPLENFPNDMINMLISTEDREFYNHHGLNPYSIARALYKNIKAGKRIQGGSTITQQVVKNMFLSRDRTMSRKLTEAIMSLVLEFKFNKDKILELYLNEIYLGQNSSFGIYGFPLASIYYFGRPINEISLEQQALLIGMAKGASLYNPWTKPTVAMERRNLVLKLSSESGVINKDDYLSSMKEGLNVQEKGSVFTKHPSFISMLKKEIRNNKNIVLNDLSGARVFSTFDPVSQEDAENAVKKTMPMLDKKTGLKDLQSVILVVDRKSGALLAIVGDRNVDYNGFNRASDTKRQVGSLIKPAVYLSALTSPYRFNLNTWIEDEPLSIDVGEKNSWSPKNPTRTYRGRVMLLDALAHSINVATVNLGMSVGIDNVAKTLKSIGIPSDRIVMVPSILLGTLDMAPVELVEGIQTISNLGKHTGVYTLISIQDKYGKEIYHRTEALAQVVPEEAAWLTLYAMQESVRSGTSKRLGAGFKKYALAGKTGSSSGLRDSWFTGIDGEKVVLSWIGRDNNEPTKLWGASGSLLLTKAFFEINGVGKLEPVKPNDIYMVGVDAQGDIYCKENLSGDSMIGGEVREIPIWGNDLNTICNTPPQFLPVSFKKSYSDESLDALF</sequence>
<name>A0A1G5R709_PHOLU</name>
<dbReference type="GO" id="GO:0005886">
    <property type="term" value="C:plasma membrane"/>
    <property type="evidence" value="ECO:0007669"/>
    <property type="project" value="UniProtKB-SubCell"/>
</dbReference>
<keyword evidence="18 23" id="KW-0961">Cell wall biogenesis/degradation</keyword>
<evidence type="ECO:0000256" key="15">
    <source>
        <dbReference type="ARBA" id="ARBA00023136"/>
    </source>
</evidence>
<evidence type="ECO:0000256" key="4">
    <source>
        <dbReference type="ARBA" id="ARBA00007090"/>
    </source>
</evidence>
<dbReference type="AlphaFoldDB" id="A0A1G5R709"/>
<comment type="catalytic activity">
    <reaction evidence="21">
        <text>[GlcNAc-(1-&gt;4)-Mur2Ac(oyl-L-Ala-gamma-D-Glu-L-Lys-D-Ala-D-Ala)](n)-di-trans,octa-cis-undecaprenyl diphosphate + beta-D-GlcNAc-(1-&gt;4)-Mur2Ac(oyl-L-Ala-gamma-D-Glu-L-Lys-D-Ala-D-Ala)-di-trans,octa-cis-undecaprenyl diphosphate = [GlcNAc-(1-&gt;4)-Mur2Ac(oyl-L-Ala-gamma-D-Glu-L-Lys-D-Ala-D-Ala)](n+1)-di-trans,octa-cis-undecaprenyl diphosphate + di-trans,octa-cis-undecaprenyl diphosphate + H(+)</text>
        <dbReference type="Rhea" id="RHEA:23708"/>
        <dbReference type="Rhea" id="RHEA-COMP:9602"/>
        <dbReference type="Rhea" id="RHEA-COMP:9603"/>
        <dbReference type="ChEBI" id="CHEBI:15378"/>
        <dbReference type="ChEBI" id="CHEBI:58405"/>
        <dbReference type="ChEBI" id="CHEBI:60033"/>
        <dbReference type="ChEBI" id="CHEBI:78435"/>
        <dbReference type="EC" id="2.4.99.28"/>
    </reaction>
</comment>
<dbReference type="Proteomes" id="UP000183223">
    <property type="component" value="Unassembled WGS sequence"/>
</dbReference>
<dbReference type="Gene3D" id="1.10.3810.10">
    <property type="entry name" value="Biosynthetic peptidoglycan transglycosylase-like"/>
    <property type="match status" value="1"/>
</dbReference>
<evidence type="ECO:0000256" key="19">
    <source>
        <dbReference type="ARBA" id="ARBA00032454"/>
    </source>
</evidence>
<dbReference type="Gene3D" id="3.30.2060.10">
    <property type="entry name" value="Penicillin-binding protein 1b domain"/>
    <property type="match status" value="1"/>
</dbReference>
<dbReference type="InterPro" id="IPR001460">
    <property type="entry name" value="PCN-bd_Tpept"/>
</dbReference>
<dbReference type="SUPFAM" id="SSF53955">
    <property type="entry name" value="Lysozyme-like"/>
    <property type="match status" value="1"/>
</dbReference>
<feature type="active site" description="Proton donor; for transglycosylase activity" evidence="24">
    <location>
        <position position="211"/>
    </location>
</feature>
<gene>
    <name evidence="29" type="ORF">SAMN02982990_03345</name>
</gene>
<dbReference type="Pfam" id="PF00912">
    <property type="entry name" value="Transgly"/>
    <property type="match status" value="1"/>
</dbReference>
<evidence type="ECO:0000256" key="6">
    <source>
        <dbReference type="ARBA" id="ARBA00018637"/>
    </source>
</evidence>
<keyword evidence="7" id="KW-1003">Cell membrane</keyword>
<keyword evidence="8" id="KW-0121">Carboxypeptidase</keyword>
<dbReference type="GO" id="GO:0030288">
    <property type="term" value="C:outer membrane-bounded periplasmic space"/>
    <property type="evidence" value="ECO:0007669"/>
    <property type="project" value="TreeGrafter"/>
</dbReference>
<evidence type="ECO:0000256" key="18">
    <source>
        <dbReference type="ARBA" id="ARBA00023316"/>
    </source>
</evidence>
<dbReference type="GO" id="GO:0071555">
    <property type="term" value="P:cell wall organization"/>
    <property type="evidence" value="ECO:0007669"/>
    <property type="project" value="UniProtKB-UniRule"/>
</dbReference>
<dbReference type="InterPro" id="IPR012338">
    <property type="entry name" value="Beta-lactam/transpept-like"/>
</dbReference>
<dbReference type="UniPathway" id="UPA00219"/>
<evidence type="ECO:0000256" key="23">
    <source>
        <dbReference type="PIRNR" id="PIRNR002799"/>
    </source>
</evidence>
<organism evidence="29 30">
    <name type="scientific">Photorhabdus luminescens</name>
    <name type="common">Xenorhabdus luminescens</name>
    <dbReference type="NCBI Taxonomy" id="29488"/>
    <lineage>
        <taxon>Bacteria</taxon>
        <taxon>Pseudomonadati</taxon>
        <taxon>Pseudomonadota</taxon>
        <taxon>Gammaproteobacteria</taxon>
        <taxon>Enterobacterales</taxon>
        <taxon>Morganellaceae</taxon>
        <taxon>Photorhabdus</taxon>
    </lineage>
</organism>
<dbReference type="GO" id="GO:0046677">
    <property type="term" value="P:response to antibiotic"/>
    <property type="evidence" value="ECO:0007669"/>
    <property type="project" value="UniProtKB-UniRule"/>
</dbReference>
<dbReference type="InterPro" id="IPR028166">
    <property type="entry name" value="UB2H"/>
</dbReference>
<feature type="transmembrane region" description="Helical" evidence="25">
    <location>
        <begin position="36"/>
        <end position="59"/>
    </location>
</feature>
<comment type="pathway">
    <text evidence="3 23">Cell wall biogenesis; peptidoglycan biosynthesis.</text>
</comment>
<evidence type="ECO:0000313" key="30">
    <source>
        <dbReference type="Proteomes" id="UP000183223"/>
    </source>
</evidence>